<evidence type="ECO:0000313" key="2">
    <source>
        <dbReference type="Proteomes" id="UP000606172"/>
    </source>
</evidence>
<keyword evidence="2" id="KW-1185">Reference proteome</keyword>
<dbReference type="Gene3D" id="3.30.530.20">
    <property type="match status" value="1"/>
</dbReference>
<dbReference type="EMBL" id="BOOW01000061">
    <property type="protein sequence ID" value="GII97498.1"/>
    <property type="molecule type" value="Genomic_DNA"/>
</dbReference>
<dbReference type="RefSeq" id="WP_204033751.1">
    <property type="nucleotide sequence ID" value="NZ_BOOW01000061.1"/>
</dbReference>
<protein>
    <recommendedName>
        <fullName evidence="3">Activator of Hsp90 ATPase homolog 1-like protein</fullName>
    </recommendedName>
</protein>
<evidence type="ECO:0000313" key="1">
    <source>
        <dbReference type="EMBL" id="GII97498.1"/>
    </source>
</evidence>
<comment type="caution">
    <text evidence="1">The sequence shown here is derived from an EMBL/GenBank/DDBJ whole genome shotgun (WGS) entry which is preliminary data.</text>
</comment>
<dbReference type="AlphaFoldDB" id="A0A919RPJ5"/>
<organism evidence="1 2">
    <name type="scientific">Sinosporangium siamense</name>
    <dbReference type="NCBI Taxonomy" id="1367973"/>
    <lineage>
        <taxon>Bacteria</taxon>
        <taxon>Bacillati</taxon>
        <taxon>Actinomycetota</taxon>
        <taxon>Actinomycetes</taxon>
        <taxon>Streptosporangiales</taxon>
        <taxon>Streptosporangiaceae</taxon>
        <taxon>Sinosporangium</taxon>
    </lineage>
</organism>
<dbReference type="SUPFAM" id="SSF55961">
    <property type="entry name" value="Bet v1-like"/>
    <property type="match status" value="1"/>
</dbReference>
<proteinExistence type="predicted"/>
<reference evidence="1" key="1">
    <citation type="submission" date="2021-01" db="EMBL/GenBank/DDBJ databases">
        <title>Whole genome shotgun sequence of Sinosporangium siamense NBRC 109515.</title>
        <authorList>
            <person name="Komaki H."/>
            <person name="Tamura T."/>
        </authorList>
    </citation>
    <scope>NUCLEOTIDE SEQUENCE</scope>
    <source>
        <strain evidence="1">NBRC 109515</strain>
    </source>
</reference>
<dbReference type="InterPro" id="IPR023393">
    <property type="entry name" value="START-like_dom_sf"/>
</dbReference>
<evidence type="ECO:0008006" key="3">
    <source>
        <dbReference type="Google" id="ProtNLM"/>
    </source>
</evidence>
<gene>
    <name evidence="1" type="ORF">Ssi02_77290</name>
</gene>
<sequence length="46" mass="5520">MGSVSTRRDPERLTFTVTADYDASPEQVWRLWGDPRKLERWFKYDG</sequence>
<name>A0A919RPJ5_9ACTN</name>
<dbReference type="Proteomes" id="UP000606172">
    <property type="component" value="Unassembled WGS sequence"/>
</dbReference>
<accession>A0A919RPJ5</accession>